<proteinExistence type="predicted"/>
<dbReference type="Ensembl" id="ENSACOT00000006528.1">
    <property type="protein sequence ID" value="ENSACOP00000006300.1"/>
    <property type="gene ID" value="ENSACOG00000004408.1"/>
</dbReference>
<name>A0A8B9F952_9PSIT</name>
<protein>
    <submittedName>
        <fullName evidence="1">Uncharacterized protein</fullName>
    </submittedName>
</protein>
<evidence type="ECO:0000313" key="1">
    <source>
        <dbReference type="Ensembl" id="ENSACOP00000006300.1"/>
    </source>
</evidence>
<keyword evidence="2" id="KW-1185">Reference proteome</keyword>
<dbReference type="AlphaFoldDB" id="A0A8B9F952"/>
<reference evidence="1" key="1">
    <citation type="submission" date="2025-08" db="UniProtKB">
        <authorList>
            <consortium name="Ensembl"/>
        </authorList>
    </citation>
    <scope>IDENTIFICATION</scope>
</reference>
<dbReference type="Proteomes" id="UP000694522">
    <property type="component" value="Unplaced"/>
</dbReference>
<evidence type="ECO:0000313" key="2">
    <source>
        <dbReference type="Proteomes" id="UP000694522"/>
    </source>
</evidence>
<reference evidence="1" key="2">
    <citation type="submission" date="2025-09" db="UniProtKB">
        <authorList>
            <consortium name="Ensembl"/>
        </authorList>
    </citation>
    <scope>IDENTIFICATION</scope>
</reference>
<organism evidence="1 2">
    <name type="scientific">Amazona collaria</name>
    <name type="common">yellow-billed parrot</name>
    <dbReference type="NCBI Taxonomy" id="241587"/>
    <lineage>
        <taxon>Eukaryota</taxon>
        <taxon>Metazoa</taxon>
        <taxon>Chordata</taxon>
        <taxon>Craniata</taxon>
        <taxon>Vertebrata</taxon>
        <taxon>Euteleostomi</taxon>
        <taxon>Archelosauria</taxon>
        <taxon>Archosauria</taxon>
        <taxon>Dinosauria</taxon>
        <taxon>Saurischia</taxon>
        <taxon>Theropoda</taxon>
        <taxon>Coelurosauria</taxon>
        <taxon>Aves</taxon>
        <taxon>Neognathae</taxon>
        <taxon>Neoaves</taxon>
        <taxon>Telluraves</taxon>
        <taxon>Australaves</taxon>
        <taxon>Psittaciformes</taxon>
        <taxon>Psittacidae</taxon>
        <taxon>Amazona</taxon>
    </lineage>
</organism>
<accession>A0A8B9F952</accession>
<sequence>ITMDASFRALEAFISPSALIRDNSVVSDFLTSPCAPRQYKYFLSVCKGGLDAAVSTEKLLVRQFNAHQHREVQTPLQSSAARAQYFFNNRINSN</sequence>